<keyword evidence="2" id="KW-1185">Reference proteome</keyword>
<proteinExistence type="predicted"/>
<dbReference type="Proteomes" id="UP000243498">
    <property type="component" value="Unassembled WGS sequence"/>
</dbReference>
<evidence type="ECO:0000313" key="2">
    <source>
        <dbReference type="Proteomes" id="UP000243498"/>
    </source>
</evidence>
<dbReference type="EMBL" id="AZHC01000014">
    <property type="protein sequence ID" value="OAA42107.1"/>
    <property type="molecule type" value="Genomic_DNA"/>
</dbReference>
<comment type="caution">
    <text evidence="1">The sequence shown here is derived from an EMBL/GenBank/DDBJ whole genome shotgun (WGS) entry which is preliminary data.</text>
</comment>
<accession>A0A167D9K4</accession>
<dbReference type="AlphaFoldDB" id="A0A167D9K4"/>
<evidence type="ECO:0000313" key="1">
    <source>
        <dbReference type="EMBL" id="OAA42107.1"/>
    </source>
</evidence>
<sequence>MGIAPVAEEGQVRITFGREVTIISVVGWFAFGIAQHSANTISRGVLQIRHRVESAVGYNGGEKGKTGQGERGDK</sequence>
<reference evidence="1 2" key="1">
    <citation type="journal article" date="2016" name="Genome Biol. Evol.">
        <title>Divergent and convergent evolution of fungal pathogenicity.</title>
        <authorList>
            <person name="Shang Y."/>
            <person name="Xiao G."/>
            <person name="Zheng P."/>
            <person name="Cen K."/>
            <person name="Zhan S."/>
            <person name="Wang C."/>
        </authorList>
    </citation>
    <scope>NUCLEOTIDE SEQUENCE [LARGE SCALE GENOMIC DNA]</scope>
    <source>
        <strain evidence="1 2">RCEF 4871</strain>
    </source>
</reference>
<protein>
    <submittedName>
        <fullName evidence="1">Uncharacterized protein</fullName>
    </submittedName>
</protein>
<gene>
    <name evidence="1" type="ORF">NOR_04956</name>
</gene>
<name>A0A167D9K4_METRR</name>
<organism evidence="1 2">
    <name type="scientific">Metarhizium rileyi (strain RCEF 4871)</name>
    <name type="common">Nomuraea rileyi</name>
    <dbReference type="NCBI Taxonomy" id="1649241"/>
    <lineage>
        <taxon>Eukaryota</taxon>
        <taxon>Fungi</taxon>
        <taxon>Dikarya</taxon>
        <taxon>Ascomycota</taxon>
        <taxon>Pezizomycotina</taxon>
        <taxon>Sordariomycetes</taxon>
        <taxon>Hypocreomycetidae</taxon>
        <taxon>Hypocreales</taxon>
        <taxon>Clavicipitaceae</taxon>
        <taxon>Metarhizium</taxon>
    </lineage>
</organism>